<evidence type="ECO:0000313" key="2">
    <source>
        <dbReference type="Proteomes" id="UP000051576"/>
    </source>
</evidence>
<dbReference type="eggNOG" id="ENOG5033B6J">
    <property type="taxonomic scope" value="Bacteria"/>
</dbReference>
<dbReference type="Pfam" id="PF10704">
    <property type="entry name" value="DUF2508"/>
    <property type="match status" value="1"/>
</dbReference>
<comment type="caution">
    <text evidence="1">The sequence shown here is derived from an EMBL/GenBank/DDBJ whole genome shotgun (WGS) entry which is preliminary data.</text>
</comment>
<protein>
    <recommendedName>
        <fullName evidence="3">DUF2508 domain-containing protein</fullName>
    </recommendedName>
</protein>
<accession>A0A0R2CCK3</accession>
<dbReference type="STRING" id="1133569.FD21_GL000755"/>
<name>A0A0R2CCK3_9LACO</name>
<dbReference type="Proteomes" id="UP000051576">
    <property type="component" value="Unassembled WGS sequence"/>
</dbReference>
<sequence>MFGRTKHKLRQEYDEYLLDAIGIATEDWNRSKQTLVAVREADDELNAVVELAAAKYEFLYREARRRKVKAHFRTSMLESD</sequence>
<reference evidence="1 2" key="1">
    <citation type="journal article" date="2015" name="Genome Announc.">
        <title>Expanding the biotechnology potential of lactobacilli through comparative genomics of 213 strains and associated genera.</title>
        <authorList>
            <person name="Sun Z."/>
            <person name="Harris H.M."/>
            <person name="McCann A."/>
            <person name="Guo C."/>
            <person name="Argimon S."/>
            <person name="Zhang W."/>
            <person name="Yang X."/>
            <person name="Jeffery I.B."/>
            <person name="Cooney J.C."/>
            <person name="Kagawa T.F."/>
            <person name="Liu W."/>
            <person name="Song Y."/>
            <person name="Salvetti E."/>
            <person name="Wrobel A."/>
            <person name="Rasinkangas P."/>
            <person name="Parkhill J."/>
            <person name="Rea M.C."/>
            <person name="O'Sullivan O."/>
            <person name="Ritari J."/>
            <person name="Douillard F.P."/>
            <person name="Paul Ross R."/>
            <person name="Yang R."/>
            <person name="Briner A.E."/>
            <person name="Felis G.E."/>
            <person name="de Vos W.M."/>
            <person name="Barrangou R."/>
            <person name="Klaenhammer T.R."/>
            <person name="Caufield P.W."/>
            <person name="Cui Y."/>
            <person name="Zhang H."/>
            <person name="O'Toole P.W."/>
        </authorList>
    </citation>
    <scope>NUCLEOTIDE SEQUENCE [LARGE SCALE GENOMIC DNA]</scope>
    <source>
        <strain evidence="1 2">DSM 20605</strain>
    </source>
</reference>
<evidence type="ECO:0008006" key="3">
    <source>
        <dbReference type="Google" id="ProtNLM"/>
    </source>
</evidence>
<organism evidence="1 2">
    <name type="scientific">Liquorilactobacillus vini DSM 20605</name>
    <dbReference type="NCBI Taxonomy" id="1133569"/>
    <lineage>
        <taxon>Bacteria</taxon>
        <taxon>Bacillati</taxon>
        <taxon>Bacillota</taxon>
        <taxon>Bacilli</taxon>
        <taxon>Lactobacillales</taxon>
        <taxon>Lactobacillaceae</taxon>
        <taxon>Liquorilactobacillus</taxon>
    </lineage>
</organism>
<dbReference type="EMBL" id="AYYX01000020">
    <property type="protein sequence ID" value="KRM88818.1"/>
    <property type="molecule type" value="Genomic_DNA"/>
</dbReference>
<dbReference type="PATRIC" id="fig|1133569.4.peg.816"/>
<proteinExistence type="predicted"/>
<dbReference type="RefSeq" id="WP_010581441.1">
    <property type="nucleotide sequence ID" value="NZ_AHYZ01000194.1"/>
</dbReference>
<evidence type="ECO:0000313" key="1">
    <source>
        <dbReference type="EMBL" id="KRM88818.1"/>
    </source>
</evidence>
<keyword evidence="2" id="KW-1185">Reference proteome</keyword>
<dbReference type="AlphaFoldDB" id="A0A0R2CCK3"/>
<dbReference type="OrthoDB" id="2167041at2"/>
<dbReference type="InterPro" id="IPR019644">
    <property type="entry name" value="DUF2508"/>
</dbReference>
<gene>
    <name evidence="1" type="ORF">FD21_GL000755</name>
</gene>